<keyword evidence="1" id="KW-0472">Membrane</keyword>
<evidence type="ECO:0000313" key="3">
    <source>
        <dbReference type="Proteomes" id="UP000199225"/>
    </source>
</evidence>
<dbReference type="EMBL" id="FNEV01000003">
    <property type="protein sequence ID" value="SDJ23487.1"/>
    <property type="molecule type" value="Genomic_DNA"/>
</dbReference>
<keyword evidence="1" id="KW-1133">Transmembrane helix</keyword>
<gene>
    <name evidence="2" type="ORF">SAMN04490247_1221</name>
</gene>
<accession>A0A1G8S2M7</accession>
<dbReference type="Proteomes" id="UP000199225">
    <property type="component" value="Unassembled WGS sequence"/>
</dbReference>
<sequence length="61" mass="6942">MELVIGFVILTVVSVFLGLKKSKPFFLFAPFLALFGFVIVKVAMVPLPFWETVSFIFDLRD</sequence>
<dbReference type="RefSeq" id="WP_093192982.1">
    <property type="nucleotide sequence ID" value="NZ_FNEV01000003.1"/>
</dbReference>
<reference evidence="3" key="1">
    <citation type="submission" date="2016-10" db="EMBL/GenBank/DDBJ databases">
        <authorList>
            <person name="Varghese N."/>
            <person name="Submissions S."/>
        </authorList>
    </citation>
    <scope>NUCLEOTIDE SEQUENCE [LARGE SCALE GENOMIC DNA]</scope>
    <source>
        <strain evidence="3">DSM 4771</strain>
    </source>
</reference>
<dbReference type="AlphaFoldDB" id="A0A1G8S2M7"/>
<dbReference type="STRING" id="86666.SAMN04490247_1221"/>
<evidence type="ECO:0000313" key="2">
    <source>
        <dbReference type="EMBL" id="SDJ23487.1"/>
    </source>
</evidence>
<proteinExistence type="predicted"/>
<feature type="transmembrane region" description="Helical" evidence="1">
    <location>
        <begin position="28"/>
        <end position="50"/>
    </location>
</feature>
<name>A0A1G8S2M7_9BACI</name>
<keyword evidence="1" id="KW-0812">Transmembrane</keyword>
<keyword evidence="3" id="KW-1185">Reference proteome</keyword>
<protein>
    <submittedName>
        <fullName evidence="2">Uncharacterized protein</fullName>
    </submittedName>
</protein>
<evidence type="ECO:0000256" key="1">
    <source>
        <dbReference type="SAM" id="Phobius"/>
    </source>
</evidence>
<organism evidence="2 3">
    <name type="scientific">Salimicrobium halophilum</name>
    <dbReference type="NCBI Taxonomy" id="86666"/>
    <lineage>
        <taxon>Bacteria</taxon>
        <taxon>Bacillati</taxon>
        <taxon>Bacillota</taxon>
        <taxon>Bacilli</taxon>
        <taxon>Bacillales</taxon>
        <taxon>Bacillaceae</taxon>
        <taxon>Salimicrobium</taxon>
    </lineage>
</organism>